<evidence type="ECO:0000313" key="4">
    <source>
        <dbReference type="Proteomes" id="UP000595197"/>
    </source>
</evidence>
<keyword evidence="4" id="KW-1185">Reference proteome</keyword>
<reference evidence="3" key="1">
    <citation type="submission" date="2021-02" db="EMBL/GenBank/DDBJ databases">
        <title>Skermanella TT6 skin isolate.</title>
        <authorList>
            <person name="Lee K."/>
            <person name="Ganzorig M."/>
        </authorList>
    </citation>
    <scope>NUCLEOTIDE SEQUENCE</scope>
    <source>
        <strain evidence="3">TT6</strain>
    </source>
</reference>
<keyword evidence="2" id="KW-1133">Transmembrane helix</keyword>
<keyword evidence="2" id="KW-0812">Transmembrane</keyword>
<keyword evidence="2" id="KW-0472">Membrane</keyword>
<accession>A0ABX7B313</accession>
<dbReference type="EMBL" id="CP067420">
    <property type="protein sequence ID" value="QQP88720.1"/>
    <property type="molecule type" value="Genomic_DNA"/>
</dbReference>
<evidence type="ECO:0000313" key="3">
    <source>
        <dbReference type="EMBL" id="QQP88720.1"/>
    </source>
</evidence>
<name>A0ABX7B313_9PROT</name>
<feature type="region of interest" description="Disordered" evidence="1">
    <location>
        <begin position="1"/>
        <end position="30"/>
    </location>
</feature>
<feature type="compositionally biased region" description="Gly residues" evidence="1">
    <location>
        <begin position="154"/>
        <end position="163"/>
    </location>
</feature>
<dbReference type="RefSeq" id="WP_201074020.1">
    <property type="nucleotide sequence ID" value="NZ_CP067420.1"/>
</dbReference>
<sequence>MVDAIPASDTENRRYLSNTPEHPYIPYDTPSAYGRARIGGADGRRERGWQGDSGGISAVIRDHPVPFVMFAASAGILLAAWLGYRYQRDGRPGAGRRSRLYTDPDRHHTHVSGDISGRAAGRSPDPDRLVGMPGGGKSARESASVLLGPDGEPLRGGAGGASAGGDTSVGWATPDGSASHSDTVTGEAADTLGQTRRENAPPGSSATTIRTPGNPPIFDRP</sequence>
<proteinExistence type="predicted"/>
<evidence type="ECO:0000256" key="2">
    <source>
        <dbReference type="SAM" id="Phobius"/>
    </source>
</evidence>
<dbReference type="Proteomes" id="UP000595197">
    <property type="component" value="Chromosome"/>
</dbReference>
<evidence type="ECO:0000256" key="1">
    <source>
        <dbReference type="SAM" id="MobiDB-lite"/>
    </source>
</evidence>
<protein>
    <submittedName>
        <fullName evidence="3">Uncharacterized protein</fullName>
    </submittedName>
</protein>
<organism evidence="3 4">
    <name type="scientific">Skermanella cutis</name>
    <dbReference type="NCBI Taxonomy" id="2775420"/>
    <lineage>
        <taxon>Bacteria</taxon>
        <taxon>Pseudomonadati</taxon>
        <taxon>Pseudomonadota</taxon>
        <taxon>Alphaproteobacteria</taxon>
        <taxon>Rhodospirillales</taxon>
        <taxon>Azospirillaceae</taxon>
        <taxon>Skermanella</taxon>
    </lineage>
</organism>
<feature type="transmembrane region" description="Helical" evidence="2">
    <location>
        <begin position="65"/>
        <end position="84"/>
    </location>
</feature>
<feature type="region of interest" description="Disordered" evidence="1">
    <location>
        <begin position="91"/>
        <end position="221"/>
    </location>
</feature>
<gene>
    <name evidence="3" type="ORF">IGS68_22300</name>
</gene>
<feature type="compositionally biased region" description="Polar residues" evidence="1">
    <location>
        <begin position="202"/>
        <end position="211"/>
    </location>
</feature>